<feature type="active site" description="Phosphoserine intermediate" evidence="2">
    <location>
        <position position="87"/>
    </location>
</feature>
<feature type="binding site" evidence="3">
    <location>
        <position position="278"/>
    </location>
    <ligand>
        <name>Zn(2+)</name>
        <dbReference type="ChEBI" id="CHEBI:29105"/>
        <label>2</label>
    </ligand>
</feature>
<feature type="binding site" evidence="3">
    <location>
        <position position="282"/>
    </location>
    <ligand>
        <name>Zn(2+)</name>
        <dbReference type="ChEBI" id="CHEBI:29105"/>
        <label>2</label>
    </ligand>
</feature>
<keyword evidence="1" id="KW-0597">Phosphoprotein</keyword>
<evidence type="ECO:0000256" key="3">
    <source>
        <dbReference type="PIRSR" id="PIRSR601952-2"/>
    </source>
</evidence>
<feature type="binding site" evidence="3">
    <location>
        <position position="140"/>
    </location>
    <ligand>
        <name>Mg(2+)</name>
        <dbReference type="ChEBI" id="CHEBI:18420"/>
    </ligand>
</feature>
<comment type="similarity">
    <text evidence="4">Belongs to the alkaline phosphatase family.</text>
</comment>
<evidence type="ECO:0000256" key="1">
    <source>
        <dbReference type="ARBA" id="ARBA00022553"/>
    </source>
</evidence>
<accession>A0A7C4ATW0</accession>
<feature type="binding site" evidence="3">
    <location>
        <position position="138"/>
    </location>
    <ligand>
        <name>Mg(2+)</name>
        <dbReference type="ChEBI" id="CHEBI:18420"/>
    </ligand>
</feature>
<dbReference type="InterPro" id="IPR001952">
    <property type="entry name" value="Alkaline_phosphatase"/>
</dbReference>
<evidence type="ECO:0000256" key="4">
    <source>
        <dbReference type="RuleBase" id="RU003946"/>
    </source>
</evidence>
<feature type="binding site" evidence="3">
    <location>
        <position position="273"/>
    </location>
    <ligand>
        <name>Mg(2+)</name>
        <dbReference type="ChEBI" id="CHEBI:18420"/>
    </ligand>
</feature>
<proteinExistence type="inferred from homology"/>
<keyword evidence="3" id="KW-0479">Metal-binding</keyword>
<dbReference type="Gene3D" id="3.40.720.10">
    <property type="entry name" value="Alkaline Phosphatase, subunit A"/>
    <property type="match status" value="1"/>
</dbReference>
<dbReference type="PANTHER" id="PTHR11596">
    <property type="entry name" value="ALKALINE PHOSPHATASE"/>
    <property type="match status" value="1"/>
</dbReference>
<organism evidence="6">
    <name type="scientific">Desulfomonile tiedjei</name>
    <dbReference type="NCBI Taxonomy" id="2358"/>
    <lineage>
        <taxon>Bacteria</taxon>
        <taxon>Pseudomonadati</taxon>
        <taxon>Thermodesulfobacteriota</taxon>
        <taxon>Desulfomonilia</taxon>
        <taxon>Desulfomonilales</taxon>
        <taxon>Desulfomonilaceae</taxon>
        <taxon>Desulfomonile</taxon>
    </lineage>
</organism>
<feature type="binding site" evidence="3">
    <location>
        <position position="320"/>
    </location>
    <ligand>
        <name>Zn(2+)</name>
        <dbReference type="ChEBI" id="CHEBI:29105"/>
        <label>2</label>
    </ligand>
</feature>
<dbReference type="Gene3D" id="1.10.60.40">
    <property type="match status" value="1"/>
</dbReference>
<evidence type="ECO:0000313" key="6">
    <source>
        <dbReference type="EMBL" id="HGH62263.1"/>
    </source>
</evidence>
<keyword evidence="3" id="KW-0460">Magnesium</keyword>
<protein>
    <submittedName>
        <fullName evidence="6">Alkaline phosphatase</fullName>
    </submittedName>
</protein>
<evidence type="ECO:0000256" key="2">
    <source>
        <dbReference type="PIRSR" id="PIRSR601952-1"/>
    </source>
</evidence>
<dbReference type="GO" id="GO:0004035">
    <property type="term" value="F:alkaline phosphatase activity"/>
    <property type="evidence" value="ECO:0007669"/>
    <property type="project" value="TreeGrafter"/>
</dbReference>
<dbReference type="AlphaFoldDB" id="A0A7C4ATW0"/>
<feature type="binding site" evidence="3">
    <location>
        <position position="321"/>
    </location>
    <ligand>
        <name>Zn(2+)</name>
        <dbReference type="ChEBI" id="CHEBI:29105"/>
        <label>2</label>
    </ligand>
</feature>
<sequence>MKFLKALVCCSLLFVLLTSAKTSCFADAPPPAARGVILFIGDGMGLNVVRAAEIYSQAIHKEPLIFNELPIRGVTITRSANSEVTDSAAAITALMSGKKTNNGRLNILPDDTIAYTIPKAAREKGLSIGVVSTTRLTHATPAGVYGHAASRNDEQLIADQFLDLAPEAGLAGGLQYFTPPTASKKSKRTDQRDIVAQAKQKGYTFVSNASELQALDVDKVQKLLGLFSNSHMCYEIDRLNEAACTEQPSLAEMTRAALAVVSKNPKGFFVMVEGGRIDHACHAHDIAAAIHDVIAFDKAVKTALDFQKGHPDVLIIVTADHETGGLGLGRGVEYALDITSLKPIKSSIEVLNKKYARNHGALDALLNAKGFELDEREKRLLISQKEAENMQGSNPLLLHGTLDRYVGSWFGYAMSEIISARSKVGWTTFVHTADPVITYAAGPGERDFLGTYDNTDIAKKIFKALGLNQ</sequence>
<dbReference type="Pfam" id="PF00245">
    <property type="entry name" value="Alk_phosphatase"/>
    <property type="match status" value="1"/>
</dbReference>
<dbReference type="CDD" id="cd16012">
    <property type="entry name" value="ALP"/>
    <property type="match status" value="1"/>
</dbReference>
<comment type="caution">
    <text evidence="6">The sequence shown here is derived from an EMBL/GenBank/DDBJ whole genome shotgun (WGS) entry which is preliminary data.</text>
</comment>
<dbReference type="SUPFAM" id="SSF53649">
    <property type="entry name" value="Alkaline phosphatase-like"/>
    <property type="match status" value="1"/>
</dbReference>
<dbReference type="InterPro" id="IPR017850">
    <property type="entry name" value="Alkaline_phosphatase_core_sf"/>
</dbReference>
<feature type="chain" id="PRO_5027950848" evidence="5">
    <location>
        <begin position="21"/>
        <end position="469"/>
    </location>
</feature>
<keyword evidence="5" id="KW-0732">Signal</keyword>
<evidence type="ECO:0000256" key="5">
    <source>
        <dbReference type="SAM" id="SignalP"/>
    </source>
</evidence>
<comment type="cofactor">
    <cofactor evidence="3">
        <name>Zn(2+)</name>
        <dbReference type="ChEBI" id="CHEBI:29105"/>
    </cofactor>
    <text evidence="3">Binds 2 Zn(2+) ions.</text>
</comment>
<dbReference type="PANTHER" id="PTHR11596:SF5">
    <property type="entry name" value="ALKALINE PHOSPHATASE"/>
    <property type="match status" value="1"/>
</dbReference>
<reference evidence="6" key="1">
    <citation type="journal article" date="2020" name="mSystems">
        <title>Genome- and Community-Level Interaction Insights into Carbon Utilization and Element Cycling Functions of Hydrothermarchaeota in Hydrothermal Sediment.</title>
        <authorList>
            <person name="Zhou Z."/>
            <person name="Liu Y."/>
            <person name="Xu W."/>
            <person name="Pan J."/>
            <person name="Luo Z.H."/>
            <person name="Li M."/>
        </authorList>
    </citation>
    <scope>NUCLEOTIDE SEQUENCE [LARGE SCALE GENOMIC DNA]</scope>
    <source>
        <strain evidence="6">SpSt-769</strain>
    </source>
</reference>
<feature type="binding site" evidence="3">
    <location>
        <position position="42"/>
    </location>
    <ligand>
        <name>Zn(2+)</name>
        <dbReference type="ChEBI" id="CHEBI:29105"/>
        <label>2</label>
    </ligand>
</feature>
<dbReference type="GO" id="GO:0046872">
    <property type="term" value="F:metal ion binding"/>
    <property type="evidence" value="ECO:0007669"/>
    <property type="project" value="UniProtKB-KW"/>
</dbReference>
<keyword evidence="3" id="KW-0862">Zinc</keyword>
<comment type="cofactor">
    <cofactor evidence="3">
        <name>Mg(2+)</name>
        <dbReference type="ChEBI" id="CHEBI:18420"/>
    </cofactor>
    <text evidence="3">Binds 1 Mg(2+) ion.</text>
</comment>
<dbReference type="PRINTS" id="PR00113">
    <property type="entry name" value="ALKPHPHTASE"/>
</dbReference>
<feature type="binding site" evidence="3">
    <location>
        <position position="431"/>
    </location>
    <ligand>
        <name>Zn(2+)</name>
        <dbReference type="ChEBI" id="CHEBI:29105"/>
        <label>2</label>
    </ligand>
</feature>
<name>A0A7C4ATW0_9BACT</name>
<feature type="signal peptide" evidence="5">
    <location>
        <begin position="1"/>
        <end position="20"/>
    </location>
</feature>
<gene>
    <name evidence="6" type="ORF">ENV54_13315</name>
</gene>
<dbReference type="EMBL" id="DTGT01000435">
    <property type="protein sequence ID" value="HGH62263.1"/>
    <property type="molecule type" value="Genomic_DNA"/>
</dbReference>
<feature type="binding site" evidence="3">
    <location>
        <position position="42"/>
    </location>
    <ligand>
        <name>Mg(2+)</name>
        <dbReference type="ChEBI" id="CHEBI:18420"/>
    </ligand>
</feature>
<dbReference type="SMART" id="SM00098">
    <property type="entry name" value="alkPPc"/>
    <property type="match status" value="1"/>
</dbReference>